<evidence type="ECO:0000313" key="2">
    <source>
        <dbReference type="Proteomes" id="UP000033187"/>
    </source>
</evidence>
<name>A0A0D6JE32_9HYPH</name>
<evidence type="ECO:0000313" key="1">
    <source>
        <dbReference type="EMBL" id="CPR17730.1"/>
    </source>
</evidence>
<protein>
    <submittedName>
        <fullName evidence="1">Uncharacterized protein</fullName>
    </submittedName>
</protein>
<organism evidence="1 2">
    <name type="scientific">Candidatus Filomicrobium marinum</name>
    <dbReference type="NCBI Taxonomy" id="1608628"/>
    <lineage>
        <taxon>Bacteria</taxon>
        <taxon>Pseudomonadati</taxon>
        <taxon>Pseudomonadota</taxon>
        <taxon>Alphaproteobacteria</taxon>
        <taxon>Hyphomicrobiales</taxon>
        <taxon>Hyphomicrobiaceae</taxon>
        <taxon>Filomicrobium</taxon>
    </lineage>
</organism>
<proteinExistence type="predicted"/>
<dbReference type="AlphaFoldDB" id="A0A0D6JE32"/>
<accession>A0A0D6JE32</accession>
<dbReference type="Proteomes" id="UP000033187">
    <property type="component" value="Chromosome 1"/>
</dbReference>
<dbReference type="KEGG" id="fil:BN1229_v1_1391"/>
<dbReference type="EMBL" id="LN829119">
    <property type="protein sequence ID" value="CPR17730.1"/>
    <property type="molecule type" value="Genomic_DNA"/>
</dbReference>
<gene>
    <name evidence="1" type="ORF">YBN1229_v1_1390</name>
</gene>
<sequence length="123" mass="13756">MLNLNSKIAVFVLFSRGWPGSLETMYALRIAQFSKTCARAGAHQTLSEFLVLMSKAERFEACHQSDTPPCIAAIKTLQARVLPDRFFASAGLRSRVFWACGLGGRRSQFFPSYIFGTERWLSG</sequence>
<reference evidence="2" key="1">
    <citation type="submission" date="2015-02" db="EMBL/GenBank/DDBJ databases">
        <authorList>
            <person name="Chooi Y.-H."/>
        </authorList>
    </citation>
    <scope>NUCLEOTIDE SEQUENCE [LARGE SCALE GENOMIC DNA]</scope>
    <source>
        <strain evidence="2">strain Y</strain>
    </source>
</reference>
<dbReference type="KEGG" id="fiy:BN1229_v1_1390"/>
<keyword evidence="2" id="KW-1185">Reference proteome</keyword>